<proteinExistence type="predicted"/>
<name>A0A1H8R301_9PSEU</name>
<keyword evidence="4" id="KW-0572">Peptidoglycan-anchor</keyword>
<keyword evidence="3 7" id="KW-0732">Signal</keyword>
<dbReference type="PROSITE" id="PS51257">
    <property type="entry name" value="PROKAR_LIPOPROTEIN"/>
    <property type="match status" value="1"/>
</dbReference>
<keyword evidence="6" id="KW-0812">Transmembrane</keyword>
<dbReference type="EMBL" id="FOEF01000001">
    <property type="protein sequence ID" value="SEO60534.1"/>
    <property type="molecule type" value="Genomic_DNA"/>
</dbReference>
<evidence type="ECO:0000256" key="7">
    <source>
        <dbReference type="SAM" id="SignalP"/>
    </source>
</evidence>
<accession>A0A1H8R301</accession>
<evidence type="ECO:0000313" key="10">
    <source>
        <dbReference type="Proteomes" id="UP000198582"/>
    </source>
</evidence>
<sequence>MPTMSRRPVRAGLTIAAVAGLALLGSATSALACTSGDGRANPTPGTDVTKCSDVRGVSGKTLDQGDFTFTGGPKSKSVSITGVKEGVTVEAIVVVGGDDGHAVYVPGKKGLGKDLPWNDLIAPFSFDHSQPKVDHWFACGTEKAPTTEPTKPSQPSGTPTAAPTSAPAETATPTSSTAPAAVPAGNESGTGGGLANTGFDNMWLVWTGGLLLVLGGGLLALLKLRRRGTN</sequence>
<dbReference type="AlphaFoldDB" id="A0A1H8R301"/>
<evidence type="ECO:0000256" key="3">
    <source>
        <dbReference type="ARBA" id="ARBA00022729"/>
    </source>
</evidence>
<gene>
    <name evidence="9" type="ORF">SAMN04489732_101588</name>
</gene>
<keyword evidence="6" id="KW-0472">Membrane</keyword>
<reference evidence="9 10" key="1">
    <citation type="submission" date="2016-10" db="EMBL/GenBank/DDBJ databases">
        <authorList>
            <person name="de Groot N.N."/>
        </authorList>
    </citation>
    <scope>NUCLEOTIDE SEQUENCE [LARGE SCALE GENOMIC DNA]</scope>
    <source>
        <strain evidence="9 10">DSM 44993</strain>
    </source>
</reference>
<feature type="region of interest" description="Disordered" evidence="5">
    <location>
        <begin position="142"/>
        <end position="189"/>
    </location>
</feature>
<evidence type="ECO:0000256" key="4">
    <source>
        <dbReference type="ARBA" id="ARBA00023088"/>
    </source>
</evidence>
<feature type="compositionally biased region" description="Low complexity" evidence="5">
    <location>
        <begin position="142"/>
        <end position="184"/>
    </location>
</feature>
<feature type="chain" id="PRO_5011669032" evidence="7">
    <location>
        <begin position="33"/>
        <end position="230"/>
    </location>
</feature>
<dbReference type="InterPro" id="IPR019931">
    <property type="entry name" value="LPXTG_anchor"/>
</dbReference>
<evidence type="ECO:0000256" key="5">
    <source>
        <dbReference type="SAM" id="MobiDB-lite"/>
    </source>
</evidence>
<dbReference type="NCBIfam" id="TIGR01167">
    <property type="entry name" value="LPXTG_anchor"/>
    <property type="match status" value="1"/>
</dbReference>
<evidence type="ECO:0000313" key="9">
    <source>
        <dbReference type="EMBL" id="SEO60534.1"/>
    </source>
</evidence>
<keyword evidence="6" id="KW-1133">Transmembrane helix</keyword>
<feature type="transmembrane region" description="Helical" evidence="6">
    <location>
        <begin position="203"/>
        <end position="222"/>
    </location>
</feature>
<dbReference type="PROSITE" id="PS51318">
    <property type="entry name" value="TAT"/>
    <property type="match status" value="1"/>
</dbReference>
<protein>
    <submittedName>
        <fullName evidence="9">LPXTG-motif cell wall anchor domain-containing protein</fullName>
    </submittedName>
</protein>
<evidence type="ECO:0000256" key="2">
    <source>
        <dbReference type="ARBA" id="ARBA00022525"/>
    </source>
</evidence>
<evidence type="ECO:0000259" key="8">
    <source>
        <dbReference type="PROSITE" id="PS50847"/>
    </source>
</evidence>
<dbReference type="RefSeq" id="WP_143086105.1">
    <property type="nucleotide sequence ID" value="NZ_FOEF01000001.1"/>
</dbReference>
<dbReference type="InterPro" id="IPR006311">
    <property type="entry name" value="TAT_signal"/>
</dbReference>
<feature type="domain" description="Gram-positive cocci surface proteins LPxTG" evidence="8">
    <location>
        <begin position="194"/>
        <end position="230"/>
    </location>
</feature>
<evidence type="ECO:0000256" key="1">
    <source>
        <dbReference type="ARBA" id="ARBA00022512"/>
    </source>
</evidence>
<keyword evidence="1" id="KW-0134">Cell wall</keyword>
<keyword evidence="10" id="KW-1185">Reference proteome</keyword>
<organism evidence="9 10">
    <name type="scientific">Amycolatopsis saalfeldensis</name>
    <dbReference type="NCBI Taxonomy" id="394193"/>
    <lineage>
        <taxon>Bacteria</taxon>
        <taxon>Bacillati</taxon>
        <taxon>Actinomycetota</taxon>
        <taxon>Actinomycetes</taxon>
        <taxon>Pseudonocardiales</taxon>
        <taxon>Pseudonocardiaceae</taxon>
        <taxon>Amycolatopsis</taxon>
    </lineage>
</organism>
<evidence type="ECO:0000256" key="6">
    <source>
        <dbReference type="SAM" id="Phobius"/>
    </source>
</evidence>
<dbReference type="OrthoDB" id="3700838at2"/>
<dbReference type="Proteomes" id="UP000198582">
    <property type="component" value="Unassembled WGS sequence"/>
</dbReference>
<dbReference type="STRING" id="394193.SAMN04489732_101588"/>
<keyword evidence="2" id="KW-0964">Secreted</keyword>
<dbReference type="PROSITE" id="PS50847">
    <property type="entry name" value="GRAM_POS_ANCHORING"/>
    <property type="match status" value="1"/>
</dbReference>
<feature type="signal peptide" evidence="7">
    <location>
        <begin position="1"/>
        <end position="32"/>
    </location>
</feature>